<comment type="caution">
    <text evidence="2">The sequence shown here is derived from an EMBL/GenBank/DDBJ whole genome shotgun (WGS) entry which is preliminary data.</text>
</comment>
<evidence type="ECO:0000313" key="2">
    <source>
        <dbReference type="EMBL" id="GMI20270.1"/>
    </source>
</evidence>
<evidence type="ECO:0000313" key="3">
    <source>
        <dbReference type="Proteomes" id="UP001165065"/>
    </source>
</evidence>
<feature type="compositionally biased region" description="Pro residues" evidence="1">
    <location>
        <begin position="83"/>
        <end position="92"/>
    </location>
</feature>
<dbReference type="AlphaFoldDB" id="A0A9W7L212"/>
<dbReference type="OrthoDB" id="205308at2759"/>
<evidence type="ECO:0000256" key="1">
    <source>
        <dbReference type="SAM" id="MobiDB-lite"/>
    </source>
</evidence>
<name>A0A9W7L212_9STRA</name>
<reference evidence="3" key="1">
    <citation type="journal article" date="2023" name="Commun. Biol.">
        <title>Genome analysis of Parmales, the sister group of diatoms, reveals the evolutionary specialization of diatoms from phago-mixotrophs to photoautotrophs.</title>
        <authorList>
            <person name="Ban H."/>
            <person name="Sato S."/>
            <person name="Yoshikawa S."/>
            <person name="Yamada K."/>
            <person name="Nakamura Y."/>
            <person name="Ichinomiya M."/>
            <person name="Sato N."/>
            <person name="Blanc-Mathieu R."/>
            <person name="Endo H."/>
            <person name="Kuwata A."/>
            <person name="Ogata H."/>
        </authorList>
    </citation>
    <scope>NUCLEOTIDE SEQUENCE [LARGE SCALE GENOMIC DNA]</scope>
</reference>
<feature type="region of interest" description="Disordered" evidence="1">
    <location>
        <begin position="1"/>
        <end position="95"/>
    </location>
</feature>
<dbReference type="EMBL" id="BRYA01000507">
    <property type="protein sequence ID" value="GMI20270.1"/>
    <property type="molecule type" value="Genomic_DNA"/>
</dbReference>
<feature type="compositionally biased region" description="Low complexity" evidence="1">
    <location>
        <begin position="71"/>
        <end position="82"/>
    </location>
</feature>
<dbReference type="Proteomes" id="UP001165065">
    <property type="component" value="Unassembled WGS sequence"/>
</dbReference>
<sequence>MEDDDEGEEDTDDVGFVNSDDDNIDDNGDGVRDEEPYYVPDDVYPMDDEEADGYSNEGVGFEGGGSDDDPSPFLSDVDSSSVPPSPPPPRPPAVNKKASVQYMITNKMRAVLTSELGYTHEEVSKMKPDVAAVVIQRKLVRPSGGMPKQWYRDDVGGEGIRGGKGMVKKVFQPVRSLLKSTSKFAPYVVVAVLAREGTRRTKSNALSSISSRARKAISSSSKVATPVIQAAVDATPAELDEALDTTSTHIKKGLVDHSLDDTWLDKLISALLVRLSEVFGSKY</sequence>
<gene>
    <name evidence="2" type="ORF">TrCOL_g12269</name>
</gene>
<proteinExistence type="predicted"/>
<accession>A0A9W7L212</accession>
<protein>
    <submittedName>
        <fullName evidence="2">Uncharacterized protein</fullName>
    </submittedName>
</protein>
<feature type="compositionally biased region" description="Acidic residues" evidence="1">
    <location>
        <begin position="1"/>
        <end position="28"/>
    </location>
</feature>
<organism evidence="2 3">
    <name type="scientific">Triparma columacea</name>
    <dbReference type="NCBI Taxonomy" id="722753"/>
    <lineage>
        <taxon>Eukaryota</taxon>
        <taxon>Sar</taxon>
        <taxon>Stramenopiles</taxon>
        <taxon>Ochrophyta</taxon>
        <taxon>Bolidophyceae</taxon>
        <taxon>Parmales</taxon>
        <taxon>Triparmaceae</taxon>
        <taxon>Triparma</taxon>
    </lineage>
</organism>
<keyword evidence="3" id="KW-1185">Reference proteome</keyword>